<proteinExistence type="predicted"/>
<keyword evidence="1" id="KW-0472">Membrane</keyword>
<feature type="transmembrane region" description="Helical" evidence="1">
    <location>
        <begin position="44"/>
        <end position="65"/>
    </location>
</feature>
<organism evidence="2 3">
    <name type="scientific">Candidatus Staskawiczbacteria bacterium RIFCSPHIGHO2_02_FULL_34_9</name>
    <dbReference type="NCBI Taxonomy" id="1802206"/>
    <lineage>
        <taxon>Bacteria</taxon>
        <taxon>Candidatus Staskawicziibacteriota</taxon>
    </lineage>
</organism>
<name>A0A1G2HXU3_9BACT</name>
<evidence type="ECO:0000256" key="1">
    <source>
        <dbReference type="SAM" id="Phobius"/>
    </source>
</evidence>
<evidence type="ECO:0000313" key="2">
    <source>
        <dbReference type="EMBL" id="OGZ67352.1"/>
    </source>
</evidence>
<feature type="transmembrane region" description="Helical" evidence="1">
    <location>
        <begin position="12"/>
        <end position="32"/>
    </location>
</feature>
<dbReference type="EMBL" id="MHOS01000039">
    <property type="protein sequence ID" value="OGZ67352.1"/>
    <property type="molecule type" value="Genomic_DNA"/>
</dbReference>
<keyword evidence="1" id="KW-0812">Transmembrane</keyword>
<feature type="transmembrane region" description="Helical" evidence="1">
    <location>
        <begin position="72"/>
        <end position="90"/>
    </location>
</feature>
<dbReference type="AlphaFoldDB" id="A0A1G2HXU3"/>
<protein>
    <submittedName>
        <fullName evidence="2">Uncharacterized protein</fullName>
    </submittedName>
</protein>
<reference evidence="2 3" key="1">
    <citation type="journal article" date="2016" name="Nat. Commun.">
        <title>Thousands of microbial genomes shed light on interconnected biogeochemical processes in an aquifer system.</title>
        <authorList>
            <person name="Anantharaman K."/>
            <person name="Brown C.T."/>
            <person name="Hug L.A."/>
            <person name="Sharon I."/>
            <person name="Castelle C.J."/>
            <person name="Probst A.J."/>
            <person name="Thomas B.C."/>
            <person name="Singh A."/>
            <person name="Wilkins M.J."/>
            <person name="Karaoz U."/>
            <person name="Brodie E.L."/>
            <person name="Williams K.H."/>
            <person name="Hubbard S.S."/>
            <person name="Banfield J.F."/>
        </authorList>
    </citation>
    <scope>NUCLEOTIDE SEQUENCE [LARGE SCALE GENOMIC DNA]</scope>
</reference>
<gene>
    <name evidence="2" type="ORF">A3D35_01695</name>
</gene>
<dbReference type="STRING" id="1802206.A3D35_01695"/>
<sequence>MEEKINKNLIRVFNIIFGLSLLFWFIGLIGTIMMFDAPGSTNLWYLWIAFYTYISYPVTVIISIVLSKKFNLTWLSLLPLINIVIFFTIIK</sequence>
<keyword evidence="1" id="KW-1133">Transmembrane helix</keyword>
<accession>A0A1G2HXU3</accession>
<evidence type="ECO:0000313" key="3">
    <source>
        <dbReference type="Proteomes" id="UP000176421"/>
    </source>
</evidence>
<dbReference type="Proteomes" id="UP000176421">
    <property type="component" value="Unassembled WGS sequence"/>
</dbReference>
<comment type="caution">
    <text evidence="2">The sequence shown here is derived from an EMBL/GenBank/DDBJ whole genome shotgun (WGS) entry which is preliminary data.</text>
</comment>